<keyword evidence="2" id="KW-1185">Reference proteome</keyword>
<dbReference type="EMBL" id="RQTK01000187">
    <property type="protein sequence ID" value="RUS84966.1"/>
    <property type="molecule type" value="Genomic_DNA"/>
</dbReference>
<proteinExistence type="predicted"/>
<evidence type="ECO:0000313" key="2">
    <source>
        <dbReference type="Proteomes" id="UP000271974"/>
    </source>
</evidence>
<dbReference type="Proteomes" id="UP000271974">
    <property type="component" value="Unassembled WGS sequence"/>
</dbReference>
<dbReference type="AlphaFoldDB" id="A0A3S1A826"/>
<gene>
    <name evidence="1" type="ORF">EGW08_007277</name>
</gene>
<reference evidence="1 2" key="1">
    <citation type="submission" date="2019-01" db="EMBL/GenBank/DDBJ databases">
        <title>A draft genome assembly of the solar-powered sea slug Elysia chlorotica.</title>
        <authorList>
            <person name="Cai H."/>
            <person name="Li Q."/>
            <person name="Fang X."/>
            <person name="Li J."/>
            <person name="Curtis N.E."/>
            <person name="Altenburger A."/>
            <person name="Shibata T."/>
            <person name="Feng M."/>
            <person name="Maeda T."/>
            <person name="Schwartz J.A."/>
            <person name="Shigenobu S."/>
            <person name="Lundholm N."/>
            <person name="Nishiyama T."/>
            <person name="Yang H."/>
            <person name="Hasebe M."/>
            <person name="Li S."/>
            <person name="Pierce S.K."/>
            <person name="Wang J."/>
        </authorList>
    </citation>
    <scope>NUCLEOTIDE SEQUENCE [LARGE SCALE GENOMIC DNA]</scope>
    <source>
        <strain evidence="1">EC2010</strain>
        <tissue evidence="1">Whole organism of an adult</tissue>
    </source>
</reference>
<comment type="caution">
    <text evidence="1">The sequence shown here is derived from an EMBL/GenBank/DDBJ whole genome shotgun (WGS) entry which is preliminary data.</text>
</comment>
<accession>A0A3S1A826</accession>
<evidence type="ECO:0000313" key="1">
    <source>
        <dbReference type="EMBL" id="RUS84966.1"/>
    </source>
</evidence>
<organism evidence="1 2">
    <name type="scientific">Elysia chlorotica</name>
    <name type="common">Eastern emerald elysia</name>
    <name type="synonym">Sea slug</name>
    <dbReference type="NCBI Taxonomy" id="188477"/>
    <lineage>
        <taxon>Eukaryota</taxon>
        <taxon>Metazoa</taxon>
        <taxon>Spiralia</taxon>
        <taxon>Lophotrochozoa</taxon>
        <taxon>Mollusca</taxon>
        <taxon>Gastropoda</taxon>
        <taxon>Heterobranchia</taxon>
        <taxon>Euthyneura</taxon>
        <taxon>Panpulmonata</taxon>
        <taxon>Sacoglossa</taxon>
        <taxon>Placobranchoidea</taxon>
        <taxon>Plakobranchidae</taxon>
        <taxon>Elysia</taxon>
    </lineage>
</organism>
<name>A0A3S1A826_ELYCH</name>
<sequence length="221" mass="24628">MSSLMIVSDASESWRCDRVKRIPSPEPQTGAALPDDGGALQFKISTRPPKSPPLSVVQGEKWSLGLCGPFDLPRFLGKQGTRLWVVRTLRGRPSDPLLNVVNAFEQISLNLFWSTRFAYLVARLARSCSDRANNRSMFNDTLTESLIDKRSFHMRHPIIPWEISAVVMSIGGGEDSRPSSIPSPQHLRLIPVSTRFYLLGSPSDPRTWDNVCQNNGKPSLV</sequence>
<protein>
    <submittedName>
        <fullName evidence="1">Uncharacterized protein</fullName>
    </submittedName>
</protein>